<dbReference type="GeneID" id="39735696"/>
<proteinExistence type="predicted"/>
<dbReference type="OMA" id="CIHGKES"/>
<dbReference type="EMBL" id="LN835303">
    <property type="protein sequence ID" value="CRG99594.1"/>
    <property type="molecule type" value="Genomic_DNA"/>
</dbReference>
<protein>
    <recommendedName>
        <fullName evidence="4">WD repeat-containing protein</fullName>
    </recommendedName>
</protein>
<sequence length="2317" mass="275007">MNEDLKLGSIVWPNFCSPFSISCYAINENCSILAVGSYEGSIILFKIDENENYINDLEIMKNLSNDNKNVKDNIDNKSKNEYICCRNTFTKNNECKENMKVFSHDSKNNKDSCNCEEKKHIHMDNNNNNNNTYFDEDGDDKNNVNKENINLNNRINLLPYSILLNNNNTCNNTIVQLNFGLSCSSTIECISKEILISLHMDNMIYIWSLDEGRCFKILKNFDFFIYNLRILPDRRFLLVSGDKKIVLIDLWANKGKEIIAYLIIDNYKNREIDNKEEIFIKKESDDNYIGDIDDKYYSSSSNESEINSISIEKEKLNTNIQKHIPQENAQIKKRKNSNDIKICSIATGLVPYLREENQRLLIQCFKLLKRKLFSIQEKKDKSENLSNQYIVKNDEKYNELNEEYMKIKENEINQNLNNLFYCPALICASLNNGDIICWDLTDFLNYYKSKFRFVVRTEKTEIELFNEIIEDIAENCIYDDLIKRRFNFSRDLNLKTYDKCIKHKDIYKQNQGVYFIEPTFISNLQQSQNLLEIATNGNSSQISIIDNYIIILQKTRLIIYERKNSSSFFVPLMDIFCPDYQKSKRKKKKNSHWIGIQVLRRPIWKFSSGIFKSISFKKKSFNIMQKLSKNICGSIIAWTTEGNFYCYTLPLKFSSLFLSFQSNIKSFFLTKISKRFLGSFKSPVPIIIHRKKLSKIKEKKKNDDKDKIEIKINDSCEILTNENQNFSLESIKSYKNSNDVNSSQKNKKHIKRIKNMNLEKYSKSKDDLFFFFVNKNYMNRVIFFEYLHNNWYKTSKIDNVWLLPKQKNIKEEMSNITCNKVVNDINLECKNIYVKNDKNKKNKNGIIRYNMMMNHHINIEDENKIKGENSKRNRKVATYAIVEYRLNIYIIISYLSGIVTSTLINAYKKIPKNKLIFDIPLPSCFLKKKTFITTLFGENNYLIGGSNKGDILIWNISDFKLVKFLENCHLSYVCSIHKVINENFILNGNNYLNKQENHWILSCDATNDLILLNINKSNYKNNKDNFFCKNDEYKIVITTDEEISKNYKKNYNNLNYINTLFKRRNLTNKENKYNLLKILKLKRQLKMQKLSKYYSTFYTNALYSKKYYSSKMKKKLRKKKKEEELKNMTHVCFHCCFKRLEKKNEINFKLISNIYINTYSSLLYIILLNNCIFIYNYNNGLFLRSVYDSEFMNISNISYDKCYLKLGVNITNLNILNKIKLKNSEHNFRNNTRRNEYLLHNYKNENSFSRSSSISSSSSNFSFMSSENISKLDKIEEKKNAISISNENKIVSDYPNIFYEGKNKIRDEQTNDFSFTEKYKTSNMKNKIDVSYYVIKSQIPLISFALFRDNNLSKKFLPLTKLLYHYFLPNNCINICKELFPFLIDFPSIPFSLCIHGMESSLSFVIPLSTQIYYFSRMHPMKWKKNGDVYLTISNKREDKYTLKKRRKKVKYFYDCLNLEYDFSFNKKFEKSYFLSNTFKKKYIYLSVKIGSLKKYSKDLKELSKYKNFKKHNIILSNSNNKHNIYNINNSAKRNKIFFDLLENNKSHDKNFSNTNIYSDYFKNEYKKSDDVCNNNSYTCNENNKEGKYLDTYSKRRNYKNFHYNYYTDLKTVKKNSFTSHKCLLNYSEDNYTNYSTDKSSIYFYIKKSKKKKKKPIIKREYFFSNNTIGVHCNSSYVRTLYCCFILRFLNIWFSNCKIKYNHCIINNFKQYIIDNLTQCNSLNLFLLSYISMYPYDKSIRLQLQSFLLSSISNINEKTLDKYTKTSTEVLRINNKKKRIIEKNIDEISLYDANGAYIISIIIPKIGGLFLYPFIYADEVCLTLLLLLLVAKAEYLWKSKTFYTNANMTTLIIHHICYYIFVDTKYFLEKNNKFNKFKLFHFIHLLSLSFSITWDFHILTQKGIFTNNMKNISNNSFNLSLKKEDFIFNEKLINNNYYKALKNYYITGSLPGEEKLNNSLSEINIKNYIEDYIEYVDKLNEVEFEKEEFHINSIENVHVDLNNEHNNTTNRSNDIFKTSKAFTDKYYHKYMYDDDKSTSSHKNKNIYCESYQINYDDNKKHKNAPTINENNYINICHFILNIFELYTLSLNNISFLKILINIGRIEPFLFLKTLHYITANVQKRVSCINKILFLLIILIKNYKSIFICYLNIIIDILLNSLDPSNNVRILCLKLSTSLIYTLVKHYPICSFNKFTQKLAVVNNINKCIYLYDLKNAKKLKIFQGHKKNINCIKFDTNGSYLASYSKLDLSFKIWNCTNTGLFSGFLKIHSKYSRDIQLSKIKLSYLYLSDDYIDIIYKKKNEWILKREDNASYLIYI</sequence>
<keyword evidence="1" id="KW-1133">Transmembrane helix</keyword>
<dbReference type="GO" id="GO:0005737">
    <property type="term" value="C:cytoplasm"/>
    <property type="evidence" value="ECO:0007669"/>
    <property type="project" value="TreeGrafter"/>
</dbReference>
<dbReference type="InterPro" id="IPR036322">
    <property type="entry name" value="WD40_repeat_dom_sf"/>
</dbReference>
<dbReference type="InterPro" id="IPR049916">
    <property type="entry name" value="WDR72-like"/>
</dbReference>
<gene>
    <name evidence="2" type="ORF">PRELSG_0802000</name>
</gene>
<keyword evidence="1" id="KW-0472">Membrane</keyword>
<feature type="transmembrane region" description="Helical" evidence="1">
    <location>
        <begin position="1842"/>
        <end position="1861"/>
    </location>
</feature>
<evidence type="ECO:0000313" key="2">
    <source>
        <dbReference type="EMBL" id="CRG99594.1"/>
    </source>
</evidence>
<dbReference type="Pfam" id="PF00400">
    <property type="entry name" value="WD40"/>
    <property type="match status" value="1"/>
</dbReference>
<dbReference type="SMART" id="SM00320">
    <property type="entry name" value="WD40"/>
    <property type="match status" value="4"/>
</dbReference>
<accession>A0A1J1H4C3</accession>
<evidence type="ECO:0008006" key="4">
    <source>
        <dbReference type="Google" id="ProtNLM"/>
    </source>
</evidence>
<reference evidence="2 3" key="1">
    <citation type="submission" date="2015-04" db="EMBL/GenBank/DDBJ databases">
        <authorList>
            <consortium name="Pathogen Informatics"/>
        </authorList>
    </citation>
    <scope>NUCLEOTIDE SEQUENCE [LARGE SCALE GENOMIC DNA]</scope>
    <source>
        <strain evidence="2 3">SGS1</strain>
    </source>
</reference>
<dbReference type="Proteomes" id="UP000220158">
    <property type="component" value="Chromosome 8"/>
</dbReference>
<dbReference type="Gene3D" id="2.130.10.10">
    <property type="entry name" value="YVTN repeat-like/Quinoprotein amine dehydrogenase"/>
    <property type="match status" value="2"/>
</dbReference>
<dbReference type="SUPFAM" id="SSF50978">
    <property type="entry name" value="WD40 repeat-like"/>
    <property type="match status" value="3"/>
</dbReference>
<dbReference type="InterPro" id="IPR015943">
    <property type="entry name" value="WD40/YVTN_repeat-like_dom_sf"/>
</dbReference>
<dbReference type="PROSITE" id="PS51257">
    <property type="entry name" value="PROKAR_LIPOPROTEIN"/>
    <property type="match status" value="1"/>
</dbReference>
<feature type="transmembrane region" description="Helical" evidence="1">
    <location>
        <begin position="1809"/>
        <end position="1830"/>
    </location>
</feature>
<keyword evidence="3" id="KW-1185">Reference proteome</keyword>
<dbReference type="PANTHER" id="PTHR44099">
    <property type="entry name" value="RABCONNECTIN-3B, ISOFORM A"/>
    <property type="match status" value="1"/>
</dbReference>
<dbReference type="RefSeq" id="XP_028532599.1">
    <property type="nucleotide sequence ID" value="XM_028676073.1"/>
</dbReference>
<evidence type="ECO:0000313" key="3">
    <source>
        <dbReference type="Proteomes" id="UP000220158"/>
    </source>
</evidence>
<name>A0A1J1H4C3_PLARL</name>
<dbReference type="OrthoDB" id="338622at2759"/>
<evidence type="ECO:0000256" key="1">
    <source>
        <dbReference type="SAM" id="Phobius"/>
    </source>
</evidence>
<organism evidence="2 3">
    <name type="scientific">Plasmodium relictum</name>
    <dbReference type="NCBI Taxonomy" id="85471"/>
    <lineage>
        <taxon>Eukaryota</taxon>
        <taxon>Sar</taxon>
        <taxon>Alveolata</taxon>
        <taxon>Apicomplexa</taxon>
        <taxon>Aconoidasida</taxon>
        <taxon>Haemosporida</taxon>
        <taxon>Plasmodiidae</taxon>
        <taxon>Plasmodium</taxon>
        <taxon>Plasmodium (Haemamoeba)</taxon>
    </lineage>
</organism>
<keyword evidence="1" id="KW-0812">Transmembrane</keyword>
<dbReference type="InterPro" id="IPR001680">
    <property type="entry name" value="WD40_rpt"/>
</dbReference>
<dbReference type="PANTHER" id="PTHR44099:SF4">
    <property type="entry name" value="RABCONNECTIN-3B, ISOFORM A"/>
    <property type="match status" value="1"/>
</dbReference>
<feature type="transmembrane region" description="Helical" evidence="1">
    <location>
        <begin position="1881"/>
        <end position="1900"/>
    </location>
</feature>
<feature type="transmembrane region" description="Helical" evidence="1">
    <location>
        <begin position="2131"/>
        <end position="2154"/>
    </location>
</feature>
<dbReference type="KEGG" id="prel:PRELSG_0802000"/>
<dbReference type="VEuPathDB" id="PlasmoDB:PRELSG_0802000"/>